<comment type="function">
    <text evidence="5">Bifunctional serine/threonine kinase and phosphorylase involved in the regulation of the pyruvate, phosphate dikinase (PPDK) by catalyzing its phosphorylation/dephosphorylation.</text>
</comment>
<evidence type="ECO:0000313" key="6">
    <source>
        <dbReference type="EMBL" id="NOH15938.1"/>
    </source>
</evidence>
<evidence type="ECO:0000313" key="11">
    <source>
        <dbReference type="Proteomes" id="UP000528432"/>
    </source>
</evidence>
<keyword evidence="9" id="KW-1185">Reference proteome</keyword>
<keyword evidence="3 5" id="KW-0547">Nucleotide-binding</keyword>
<dbReference type="AlphaFoldDB" id="A0A240B3K7"/>
<sequence length="271" mass="31061">MLTIYAVSDSIGETAEQVSKATARQFKERVDVKRVTYIRSFEEVDDFINSIKDPENSMLISTVVLVDIREFLVERCIERGIRIVNVLGPCISTASRVLKTTPTYEPGAVWNMDARYYKKIEAMEFAMRYDDSKDHNGIKHADVILVGLSRTSKTPLCMYLANKGIKALNVPIMPEVPIPEQLFEIDKTKIIGLTIDPIRLMEIRKHRMNKFNQLSSEIQYANGERVLEELEYADKVMKRLRCKIIDVTNRAIEDTALLIMESIGYNGFKEN</sequence>
<reference evidence="8 10" key="2">
    <citation type="submission" date="2018-06" db="EMBL/GenBank/DDBJ databases">
        <authorList>
            <consortium name="Pathogen Informatics"/>
            <person name="Doyle S."/>
        </authorList>
    </citation>
    <scope>NUCLEOTIDE SEQUENCE [LARGE SCALE GENOMIC DNA]</scope>
    <source>
        <strain evidence="8 10">NCTC13028</strain>
    </source>
</reference>
<dbReference type="EC" id="2.7.4.27" evidence="5"/>
<dbReference type="STRING" id="1494.SAMN05216497_10598"/>
<dbReference type="Pfam" id="PF03618">
    <property type="entry name" value="Kinase-PPPase"/>
    <property type="match status" value="1"/>
</dbReference>
<dbReference type="EMBL" id="FNGL01000005">
    <property type="protein sequence ID" value="SDL03786.1"/>
    <property type="molecule type" value="Genomic_DNA"/>
</dbReference>
<dbReference type="EMBL" id="JABFIF010000008">
    <property type="protein sequence ID" value="NOH15938.1"/>
    <property type="molecule type" value="Genomic_DNA"/>
</dbReference>
<dbReference type="GO" id="GO:0005524">
    <property type="term" value="F:ATP binding"/>
    <property type="evidence" value="ECO:0007669"/>
    <property type="project" value="InterPro"/>
</dbReference>
<dbReference type="GO" id="GO:0016776">
    <property type="term" value="F:phosphotransferase activity, phosphate group as acceptor"/>
    <property type="evidence" value="ECO:0007669"/>
    <property type="project" value="UniProtKB-UniRule"/>
</dbReference>
<comment type="similarity">
    <text evidence="5">Belongs to the pyruvate, phosphate/water dikinase regulatory protein family. PDRP subfamily.</text>
</comment>
<name>A0A240B3K7_CLOCO</name>
<dbReference type="InterPro" id="IPR005177">
    <property type="entry name" value="Kinase-pyrophosphorylase"/>
</dbReference>
<keyword evidence="1 5" id="KW-0723">Serine/threonine-protein kinase</keyword>
<dbReference type="HAMAP" id="MF_00921">
    <property type="entry name" value="PDRP"/>
    <property type="match status" value="1"/>
</dbReference>
<evidence type="ECO:0000256" key="3">
    <source>
        <dbReference type="ARBA" id="ARBA00022741"/>
    </source>
</evidence>
<evidence type="ECO:0000313" key="8">
    <source>
        <dbReference type="EMBL" id="SQB34375.1"/>
    </source>
</evidence>
<evidence type="ECO:0000313" key="9">
    <source>
        <dbReference type="Proteomes" id="UP000198811"/>
    </source>
</evidence>
<dbReference type="GO" id="GO:0043531">
    <property type="term" value="F:ADP binding"/>
    <property type="evidence" value="ECO:0007669"/>
    <property type="project" value="UniProtKB-UniRule"/>
</dbReference>
<dbReference type="Proteomes" id="UP000528432">
    <property type="component" value="Unassembled WGS sequence"/>
</dbReference>
<dbReference type="EMBL" id="UAWC01000008">
    <property type="protein sequence ID" value="SQB34375.1"/>
    <property type="molecule type" value="Genomic_DNA"/>
</dbReference>
<dbReference type="Proteomes" id="UP000198811">
    <property type="component" value="Unassembled WGS sequence"/>
</dbReference>
<evidence type="ECO:0000313" key="7">
    <source>
        <dbReference type="EMBL" id="SDL03786.1"/>
    </source>
</evidence>
<evidence type="ECO:0000256" key="5">
    <source>
        <dbReference type="HAMAP-Rule" id="MF_00921"/>
    </source>
</evidence>
<gene>
    <name evidence="8" type="primary">yqfL</name>
    <name evidence="6" type="ORF">HMJ28_05995</name>
    <name evidence="8" type="ORF">NCTC13028_01286</name>
    <name evidence="7" type="ORF">SAMN05216497_10598</name>
</gene>
<reference evidence="7 9" key="1">
    <citation type="submission" date="2016-10" db="EMBL/GenBank/DDBJ databases">
        <authorList>
            <person name="Varghese N."/>
            <person name="Submissions S."/>
        </authorList>
    </citation>
    <scope>NUCLEOTIDE SEQUENCE [LARGE SCALE GENOMIC DNA]</scope>
    <source>
        <strain evidence="7 9">NLAE-zl-C224</strain>
    </source>
</reference>
<protein>
    <recommendedName>
        <fullName evidence="5">Putative pyruvate, phosphate dikinase regulatory protein</fullName>
        <shortName evidence="5">PPDK regulatory protein</shortName>
        <ecNumber evidence="5">2.7.11.32</ecNumber>
        <ecNumber evidence="5">2.7.4.27</ecNumber>
    </recommendedName>
</protein>
<comment type="catalytic activity">
    <reaction evidence="5">
        <text>N(tele)-phospho-L-histidyl/L-threonyl-[pyruvate, phosphate dikinase] + ADP = N(tele)-phospho-L-histidyl/O-phospho-L-threonyl-[pyruvate, phosphate dikinase] + AMP + H(+)</text>
        <dbReference type="Rhea" id="RHEA:43692"/>
        <dbReference type="Rhea" id="RHEA-COMP:10650"/>
        <dbReference type="Rhea" id="RHEA-COMP:10651"/>
        <dbReference type="ChEBI" id="CHEBI:15378"/>
        <dbReference type="ChEBI" id="CHEBI:30013"/>
        <dbReference type="ChEBI" id="CHEBI:61977"/>
        <dbReference type="ChEBI" id="CHEBI:83586"/>
        <dbReference type="ChEBI" id="CHEBI:456215"/>
        <dbReference type="ChEBI" id="CHEBI:456216"/>
        <dbReference type="EC" id="2.7.11.32"/>
    </reaction>
</comment>
<reference evidence="6 11" key="3">
    <citation type="submission" date="2020-05" db="EMBL/GenBank/DDBJ databases">
        <title>Draft genome sequence of Clostridium cochlearium strain AGROS13 isolated from a sheep dairy farm in New Zealand.</title>
        <authorList>
            <person name="Gupta T.B."/>
            <person name="Jauregui R."/>
            <person name="Risson A.N."/>
            <person name="Brightwell G."/>
            <person name="Maclean P."/>
        </authorList>
    </citation>
    <scope>NUCLEOTIDE SEQUENCE [LARGE SCALE GENOMIC DNA]</scope>
    <source>
        <strain evidence="6 11">AGROS13</strain>
    </source>
</reference>
<dbReference type="InterPro" id="IPR026565">
    <property type="entry name" value="PPDK_reg"/>
</dbReference>
<evidence type="ECO:0000313" key="10">
    <source>
        <dbReference type="Proteomes" id="UP000250223"/>
    </source>
</evidence>
<evidence type="ECO:0000256" key="2">
    <source>
        <dbReference type="ARBA" id="ARBA00022679"/>
    </source>
</evidence>
<evidence type="ECO:0000256" key="1">
    <source>
        <dbReference type="ARBA" id="ARBA00022527"/>
    </source>
</evidence>
<dbReference type="RefSeq" id="WP_089864586.1">
    <property type="nucleotide sequence ID" value="NZ_CP173238.1"/>
</dbReference>
<keyword evidence="2 5" id="KW-0808">Transferase</keyword>
<dbReference type="OrthoDB" id="9782201at2"/>
<proteinExistence type="inferred from homology"/>
<dbReference type="PANTHER" id="PTHR31756:SF3">
    <property type="entry name" value="PYRUVATE, PHOSPHATE DIKINASE REGULATORY PROTEIN 1, CHLOROPLASTIC"/>
    <property type="match status" value="1"/>
</dbReference>
<comment type="catalytic activity">
    <reaction evidence="5">
        <text>N(tele)-phospho-L-histidyl/O-phospho-L-threonyl-[pyruvate, phosphate dikinase] + phosphate + H(+) = N(tele)-phospho-L-histidyl/L-threonyl-[pyruvate, phosphate dikinase] + diphosphate</text>
        <dbReference type="Rhea" id="RHEA:43696"/>
        <dbReference type="Rhea" id="RHEA-COMP:10650"/>
        <dbReference type="Rhea" id="RHEA-COMP:10651"/>
        <dbReference type="ChEBI" id="CHEBI:15378"/>
        <dbReference type="ChEBI" id="CHEBI:30013"/>
        <dbReference type="ChEBI" id="CHEBI:33019"/>
        <dbReference type="ChEBI" id="CHEBI:43474"/>
        <dbReference type="ChEBI" id="CHEBI:61977"/>
        <dbReference type="ChEBI" id="CHEBI:83586"/>
        <dbReference type="EC" id="2.7.4.27"/>
    </reaction>
</comment>
<dbReference type="GO" id="GO:0004674">
    <property type="term" value="F:protein serine/threonine kinase activity"/>
    <property type="evidence" value="ECO:0007669"/>
    <property type="project" value="UniProtKB-UniRule"/>
</dbReference>
<dbReference type="GeneID" id="70578323"/>
<dbReference type="NCBIfam" id="NF003742">
    <property type="entry name" value="PRK05339.1"/>
    <property type="match status" value="1"/>
</dbReference>
<dbReference type="PANTHER" id="PTHR31756">
    <property type="entry name" value="PYRUVATE, PHOSPHATE DIKINASE REGULATORY PROTEIN 1, CHLOROPLASTIC"/>
    <property type="match status" value="1"/>
</dbReference>
<keyword evidence="4 5" id="KW-0418">Kinase</keyword>
<evidence type="ECO:0000256" key="4">
    <source>
        <dbReference type="ARBA" id="ARBA00022777"/>
    </source>
</evidence>
<dbReference type="EC" id="2.7.11.32" evidence="5"/>
<organism evidence="8 10">
    <name type="scientific">Clostridium cochlearium</name>
    <dbReference type="NCBI Taxonomy" id="1494"/>
    <lineage>
        <taxon>Bacteria</taxon>
        <taxon>Bacillati</taxon>
        <taxon>Bacillota</taxon>
        <taxon>Clostridia</taxon>
        <taxon>Eubacteriales</taxon>
        <taxon>Clostridiaceae</taxon>
        <taxon>Clostridium</taxon>
    </lineage>
</organism>
<dbReference type="Proteomes" id="UP000250223">
    <property type="component" value="Unassembled WGS sequence"/>
</dbReference>
<accession>A0A240B3K7</accession>
<feature type="binding site" evidence="5">
    <location>
        <begin position="147"/>
        <end position="154"/>
    </location>
    <ligand>
        <name>ADP</name>
        <dbReference type="ChEBI" id="CHEBI:456216"/>
    </ligand>
</feature>